<dbReference type="EMBL" id="RBZM01000010">
    <property type="protein sequence ID" value="RKP48023.1"/>
    <property type="molecule type" value="Genomic_DNA"/>
</dbReference>
<reference evidence="3 4" key="1">
    <citation type="submission" date="2018-10" db="EMBL/GenBank/DDBJ databases">
        <title>Cohnella sp. M2MS4P-1, whole genome shotgun sequence.</title>
        <authorList>
            <person name="Tuo L."/>
        </authorList>
    </citation>
    <scope>NUCLEOTIDE SEQUENCE [LARGE SCALE GENOMIC DNA]</scope>
    <source>
        <strain evidence="3 4">M2MS4P-1</strain>
    </source>
</reference>
<accession>A0A494XKF4</accession>
<comment type="caution">
    <text evidence="3">The sequence shown here is derived from an EMBL/GenBank/DDBJ whole genome shotgun (WGS) entry which is preliminary data.</text>
</comment>
<evidence type="ECO:0000313" key="4">
    <source>
        <dbReference type="Proteomes" id="UP000282076"/>
    </source>
</evidence>
<dbReference type="Gene3D" id="2.120.10.30">
    <property type="entry name" value="TolB, C-terminal domain"/>
    <property type="match status" value="1"/>
</dbReference>
<sequence length="517" mass="58524">MPRTDADELERRLANRPFRQRRFSPTLMDAVERELQAPVDAPRRNRKFSRHAYLVSFALIVIALVSGAFFYCNVVRKEPLSAAIDPTEQQIVKNQYKLVVPRDWDASLGNDTTFYRNGTEIGGVDIVTYYPDQPISALYPNHHEVVENGMLDNLAAPTVIRTRMILTSPAAAEVQTSEEQLHYYFLMPESKIAYDLYFKTASVDDDTAQRIAESFEISVEDKASPEESQTPESTETPKPPESDKSQSQPLWEEIDRNGALTQYPVGEQLDALTYEQVMEGLSEPKPRVRWYSAYRIVEYDNVDRHEAIISALNRSVDDPEELVANAARFALSVMEGKYEEAEGSLKSPDGKAYAFVKYREAKFNDGKIWLAKNGRATTVYTPDIGGILDLGWSPDSQWLFARYAVQTASWIVLANAKTGEIRDKFDLVQRIIGDPANGYAVDPAKAPRFDPGEQLVDWSPNSKKFLFRYSFADENFMPYEGFGVYDLVNNKIEKVYMLPANESAGGIDSRPEGFSWN</sequence>
<gene>
    <name evidence="3" type="ORF">D7Z26_22755</name>
</gene>
<feature type="compositionally biased region" description="Low complexity" evidence="1">
    <location>
        <begin position="226"/>
        <end position="236"/>
    </location>
</feature>
<feature type="transmembrane region" description="Helical" evidence="2">
    <location>
        <begin position="52"/>
        <end position="71"/>
    </location>
</feature>
<feature type="region of interest" description="Disordered" evidence="1">
    <location>
        <begin position="216"/>
        <end position="248"/>
    </location>
</feature>
<keyword evidence="4" id="KW-1185">Reference proteome</keyword>
<keyword evidence="2" id="KW-0812">Transmembrane</keyword>
<name>A0A494XKF4_9BACL</name>
<evidence type="ECO:0000313" key="3">
    <source>
        <dbReference type="EMBL" id="RKP48023.1"/>
    </source>
</evidence>
<dbReference type="RefSeq" id="WP_120979313.1">
    <property type="nucleotide sequence ID" value="NZ_RBZM01000010.1"/>
</dbReference>
<evidence type="ECO:0000256" key="1">
    <source>
        <dbReference type="SAM" id="MobiDB-lite"/>
    </source>
</evidence>
<evidence type="ECO:0000256" key="2">
    <source>
        <dbReference type="SAM" id="Phobius"/>
    </source>
</evidence>
<organism evidence="3 4">
    <name type="scientific">Cohnella endophytica</name>
    <dbReference type="NCBI Taxonomy" id="2419778"/>
    <lineage>
        <taxon>Bacteria</taxon>
        <taxon>Bacillati</taxon>
        <taxon>Bacillota</taxon>
        <taxon>Bacilli</taxon>
        <taxon>Bacillales</taxon>
        <taxon>Paenibacillaceae</taxon>
        <taxon>Cohnella</taxon>
    </lineage>
</organism>
<dbReference type="AlphaFoldDB" id="A0A494XKF4"/>
<keyword evidence="2" id="KW-0472">Membrane</keyword>
<dbReference type="OrthoDB" id="2679609at2"/>
<proteinExistence type="predicted"/>
<keyword evidence="2" id="KW-1133">Transmembrane helix</keyword>
<dbReference type="Proteomes" id="UP000282076">
    <property type="component" value="Unassembled WGS sequence"/>
</dbReference>
<dbReference type="SUPFAM" id="SSF82171">
    <property type="entry name" value="DPP6 N-terminal domain-like"/>
    <property type="match status" value="1"/>
</dbReference>
<dbReference type="InterPro" id="IPR011042">
    <property type="entry name" value="6-blade_b-propeller_TolB-like"/>
</dbReference>
<protein>
    <submittedName>
        <fullName evidence="3">Uncharacterized protein</fullName>
    </submittedName>
</protein>